<feature type="non-terminal residue" evidence="1">
    <location>
        <position position="93"/>
    </location>
</feature>
<sequence>MACCVGLSDSSRRCSASCALRRVEWRVAPSRFEAEIAFWKLRVAQGSVARRADESGNTQKRLCKWRVTQRLPARCAGHVARRAGTGFVRIYDF</sequence>
<dbReference type="Proteomes" id="UP000265520">
    <property type="component" value="Unassembled WGS sequence"/>
</dbReference>
<keyword evidence="2" id="KW-1185">Reference proteome</keyword>
<organism evidence="1 2">
    <name type="scientific">Trifolium medium</name>
    <dbReference type="NCBI Taxonomy" id="97028"/>
    <lineage>
        <taxon>Eukaryota</taxon>
        <taxon>Viridiplantae</taxon>
        <taxon>Streptophyta</taxon>
        <taxon>Embryophyta</taxon>
        <taxon>Tracheophyta</taxon>
        <taxon>Spermatophyta</taxon>
        <taxon>Magnoliopsida</taxon>
        <taxon>eudicotyledons</taxon>
        <taxon>Gunneridae</taxon>
        <taxon>Pentapetalae</taxon>
        <taxon>rosids</taxon>
        <taxon>fabids</taxon>
        <taxon>Fabales</taxon>
        <taxon>Fabaceae</taxon>
        <taxon>Papilionoideae</taxon>
        <taxon>50 kb inversion clade</taxon>
        <taxon>NPAAA clade</taxon>
        <taxon>Hologalegina</taxon>
        <taxon>IRL clade</taxon>
        <taxon>Trifolieae</taxon>
        <taxon>Trifolium</taxon>
    </lineage>
</organism>
<dbReference type="AlphaFoldDB" id="A0A392PC85"/>
<protein>
    <submittedName>
        <fullName evidence="1">Uncharacterized protein</fullName>
    </submittedName>
</protein>
<reference evidence="1 2" key="1">
    <citation type="journal article" date="2018" name="Front. Plant Sci.">
        <title>Red Clover (Trifolium pratense) and Zigzag Clover (T. medium) - A Picture of Genomic Similarities and Differences.</title>
        <authorList>
            <person name="Dluhosova J."/>
            <person name="Istvanek J."/>
            <person name="Nedelnik J."/>
            <person name="Repkova J."/>
        </authorList>
    </citation>
    <scope>NUCLEOTIDE SEQUENCE [LARGE SCALE GENOMIC DNA]</scope>
    <source>
        <strain evidence="2">cv. 10/8</strain>
        <tissue evidence="1">Leaf</tissue>
    </source>
</reference>
<comment type="caution">
    <text evidence="1">The sequence shown here is derived from an EMBL/GenBank/DDBJ whole genome shotgun (WGS) entry which is preliminary data.</text>
</comment>
<evidence type="ECO:0000313" key="1">
    <source>
        <dbReference type="EMBL" id="MCI09362.1"/>
    </source>
</evidence>
<accession>A0A392PC85</accession>
<name>A0A392PC85_9FABA</name>
<evidence type="ECO:0000313" key="2">
    <source>
        <dbReference type="Proteomes" id="UP000265520"/>
    </source>
</evidence>
<proteinExistence type="predicted"/>
<dbReference type="EMBL" id="LXQA010072373">
    <property type="protein sequence ID" value="MCI09362.1"/>
    <property type="molecule type" value="Genomic_DNA"/>
</dbReference>